<comment type="caution">
    <text evidence="2">The sequence shown here is derived from an EMBL/GenBank/DDBJ whole genome shotgun (WGS) entry which is preliminary data.</text>
</comment>
<dbReference type="AlphaFoldDB" id="A0A1I3DA91"/>
<protein>
    <submittedName>
        <fullName evidence="2">Uncharacterized protein</fullName>
    </submittedName>
</protein>
<evidence type="ECO:0000313" key="3">
    <source>
        <dbReference type="Proteomes" id="UP000199681"/>
    </source>
</evidence>
<reference evidence="1 3" key="1">
    <citation type="submission" date="2016-10" db="EMBL/GenBank/DDBJ databases">
        <authorList>
            <person name="Varghese N."/>
            <person name="Submissions S."/>
        </authorList>
    </citation>
    <scope>NUCLEOTIDE SEQUENCE [LARGE SCALE GENOMIC DNA]</scope>
    <source>
        <strain evidence="1 3">GMCC 1.11211</strain>
    </source>
</reference>
<evidence type="ECO:0000313" key="1">
    <source>
        <dbReference type="EMBL" id="SFH83623.1"/>
    </source>
</evidence>
<evidence type="ECO:0000313" key="2">
    <source>
        <dbReference type="EMBL" id="TFB81836.1"/>
    </source>
</evidence>
<dbReference type="RefSeq" id="WP_092451869.1">
    <property type="nucleotide sequence ID" value="NZ_BKAC01000020.1"/>
</dbReference>
<dbReference type="Proteomes" id="UP000199681">
    <property type="component" value="Unassembled WGS sequence"/>
</dbReference>
<dbReference type="Proteomes" id="UP000297963">
    <property type="component" value="Unassembled WGS sequence"/>
</dbReference>
<name>A0A1I3DA91_9MICO</name>
<sequence length="75" mass="8367">MFAIITRRPSPVGKFQRYIDGLDEESQANLNRHLANPDVSISALRDALAAEGFRIGYTAIWNRRQAAAPFNQHAA</sequence>
<evidence type="ECO:0000313" key="4">
    <source>
        <dbReference type="Proteomes" id="UP000297963"/>
    </source>
</evidence>
<accession>A0A1I3DA91</accession>
<organism evidence="2 4">
    <name type="scientific">Cryobacterium levicorallinum</name>
    <dbReference type="NCBI Taxonomy" id="995038"/>
    <lineage>
        <taxon>Bacteria</taxon>
        <taxon>Bacillati</taxon>
        <taxon>Actinomycetota</taxon>
        <taxon>Actinomycetes</taxon>
        <taxon>Micrococcales</taxon>
        <taxon>Microbacteriaceae</taxon>
        <taxon>Cryobacterium</taxon>
    </lineage>
</organism>
<proteinExistence type="predicted"/>
<gene>
    <name evidence="2" type="ORF">E3O11_16300</name>
    <name evidence="1" type="ORF">SAMN05216274_11719</name>
</gene>
<reference evidence="2 4" key="2">
    <citation type="submission" date="2019-03" db="EMBL/GenBank/DDBJ databases">
        <title>Genomics of glacier-inhabiting Cryobacterium strains.</title>
        <authorList>
            <person name="Liu Q."/>
            <person name="Xin Y.-H."/>
        </authorList>
    </citation>
    <scope>NUCLEOTIDE SEQUENCE [LARGE SCALE GENOMIC DNA]</scope>
    <source>
        <strain evidence="2 4">Hh34</strain>
    </source>
</reference>
<dbReference type="EMBL" id="SOFE01000029">
    <property type="protein sequence ID" value="TFB81836.1"/>
    <property type="molecule type" value="Genomic_DNA"/>
</dbReference>
<dbReference type="EMBL" id="FOPW01000017">
    <property type="protein sequence ID" value="SFH83623.1"/>
    <property type="molecule type" value="Genomic_DNA"/>
</dbReference>
<keyword evidence="3" id="KW-1185">Reference proteome</keyword>